<evidence type="ECO:0000259" key="17">
    <source>
        <dbReference type="PROSITE" id="PS50156"/>
    </source>
</evidence>
<evidence type="ECO:0000256" key="7">
    <source>
        <dbReference type="ARBA" id="ARBA00022737"/>
    </source>
</evidence>
<dbReference type="Gene3D" id="2.130.10.10">
    <property type="entry name" value="YVTN repeat-like/Quinoprotein amine dehydrogenase"/>
    <property type="match status" value="1"/>
</dbReference>
<feature type="transmembrane region" description="Helical" evidence="16">
    <location>
        <begin position="43"/>
        <end position="66"/>
    </location>
</feature>
<keyword evidence="5" id="KW-0853">WD repeat</keyword>
<dbReference type="SUPFAM" id="SSF50978">
    <property type="entry name" value="WD40 repeat-like"/>
    <property type="match status" value="1"/>
</dbReference>
<dbReference type="GO" id="GO:0032936">
    <property type="term" value="C:SREBP-SCAP complex"/>
    <property type="evidence" value="ECO:0007669"/>
    <property type="project" value="TreeGrafter"/>
</dbReference>
<keyword evidence="7" id="KW-0677">Repeat</keyword>
<evidence type="ECO:0000256" key="12">
    <source>
        <dbReference type="ARBA" id="ARBA00023121"/>
    </source>
</evidence>
<dbReference type="OrthoDB" id="1914839at2759"/>
<dbReference type="InterPro" id="IPR015943">
    <property type="entry name" value="WD40/YVTN_repeat-like_dom_sf"/>
</dbReference>
<evidence type="ECO:0000256" key="5">
    <source>
        <dbReference type="ARBA" id="ARBA00022574"/>
    </source>
</evidence>
<feature type="transmembrane region" description="Helical" evidence="16">
    <location>
        <begin position="363"/>
        <end position="385"/>
    </location>
</feature>
<comment type="subcellular location">
    <subcellularLocation>
        <location evidence="1">Endoplasmic reticulum membrane</location>
        <topology evidence="1">Multi-pass membrane protein</topology>
    </subcellularLocation>
    <subcellularLocation>
        <location evidence="2">Golgi apparatus membrane</location>
        <topology evidence="2">Multi-pass membrane protein</topology>
    </subcellularLocation>
</comment>
<keyword evidence="13 16" id="KW-0472">Membrane</keyword>
<organism evidence="18 19">
    <name type="scientific">Claviceps pazoutovae</name>
    <dbReference type="NCBI Taxonomy" id="1649127"/>
    <lineage>
        <taxon>Eukaryota</taxon>
        <taxon>Fungi</taxon>
        <taxon>Dikarya</taxon>
        <taxon>Ascomycota</taxon>
        <taxon>Pezizomycotina</taxon>
        <taxon>Sordariomycetes</taxon>
        <taxon>Hypocreomycetidae</taxon>
        <taxon>Hypocreales</taxon>
        <taxon>Clavicipitaceae</taxon>
        <taxon>Claviceps</taxon>
    </lineage>
</organism>
<dbReference type="GO" id="GO:0000139">
    <property type="term" value="C:Golgi membrane"/>
    <property type="evidence" value="ECO:0007669"/>
    <property type="project" value="UniProtKB-SubCell"/>
</dbReference>
<evidence type="ECO:0000256" key="2">
    <source>
        <dbReference type="ARBA" id="ARBA00004653"/>
    </source>
</evidence>
<dbReference type="Proteomes" id="UP000706124">
    <property type="component" value="Unassembled WGS sequence"/>
</dbReference>
<dbReference type="PROSITE" id="PS50156">
    <property type="entry name" value="SSD"/>
    <property type="match status" value="1"/>
</dbReference>
<evidence type="ECO:0000256" key="9">
    <source>
        <dbReference type="ARBA" id="ARBA00022989"/>
    </source>
</evidence>
<keyword evidence="11" id="KW-0443">Lipid metabolism</keyword>
<evidence type="ECO:0000256" key="14">
    <source>
        <dbReference type="ARBA" id="ARBA00023180"/>
    </source>
</evidence>
<dbReference type="GO" id="GO:0005789">
    <property type="term" value="C:endoplasmic reticulum membrane"/>
    <property type="evidence" value="ECO:0007669"/>
    <property type="project" value="UniProtKB-SubCell"/>
</dbReference>
<evidence type="ECO:0000256" key="13">
    <source>
        <dbReference type="ARBA" id="ARBA00023136"/>
    </source>
</evidence>
<dbReference type="PANTHER" id="PTHR46378">
    <property type="entry name" value="STEROL REGULATORY ELEMENT-BINDING PROTEIN CLEAVAGE-ACTIVATING PROTEIN"/>
    <property type="match status" value="1"/>
</dbReference>
<comment type="similarity">
    <text evidence="3">Belongs to the WD repeat SCAP family.</text>
</comment>
<comment type="caution">
    <text evidence="18">The sequence shown here is derived from an EMBL/GenBank/DDBJ whole genome shotgun (WGS) entry which is preliminary data.</text>
</comment>
<evidence type="ECO:0000256" key="3">
    <source>
        <dbReference type="ARBA" id="ARBA00007410"/>
    </source>
</evidence>
<dbReference type="GO" id="GO:0008202">
    <property type="term" value="P:steroid metabolic process"/>
    <property type="evidence" value="ECO:0007669"/>
    <property type="project" value="UniProtKB-KW"/>
</dbReference>
<evidence type="ECO:0000313" key="18">
    <source>
        <dbReference type="EMBL" id="KAG5937114.1"/>
    </source>
</evidence>
<dbReference type="EMBL" id="SRPO01000194">
    <property type="protein sequence ID" value="KAG5937114.1"/>
    <property type="molecule type" value="Genomic_DNA"/>
</dbReference>
<evidence type="ECO:0000256" key="11">
    <source>
        <dbReference type="ARBA" id="ARBA00023098"/>
    </source>
</evidence>
<dbReference type="InterPro" id="IPR036322">
    <property type="entry name" value="WD40_repeat_dom_sf"/>
</dbReference>
<keyword evidence="10" id="KW-0333">Golgi apparatus</keyword>
<evidence type="ECO:0000256" key="16">
    <source>
        <dbReference type="SAM" id="Phobius"/>
    </source>
</evidence>
<proteinExistence type="inferred from homology"/>
<feature type="domain" description="SSD" evidence="17">
    <location>
        <begin position="296"/>
        <end position="454"/>
    </location>
</feature>
<evidence type="ECO:0000256" key="15">
    <source>
        <dbReference type="ARBA" id="ARBA00023221"/>
    </source>
</evidence>
<protein>
    <recommendedName>
        <fullName evidence="4">Sterol regulatory element-binding protein cleavage-activating protein</fullName>
    </recommendedName>
</protein>
<feature type="transmembrane region" description="Helical" evidence="16">
    <location>
        <begin position="425"/>
        <end position="452"/>
    </location>
</feature>
<dbReference type="GO" id="GO:0045540">
    <property type="term" value="P:regulation of cholesterol biosynthetic process"/>
    <property type="evidence" value="ECO:0007669"/>
    <property type="project" value="TreeGrafter"/>
</dbReference>
<evidence type="ECO:0000256" key="8">
    <source>
        <dbReference type="ARBA" id="ARBA00022824"/>
    </source>
</evidence>
<keyword evidence="19" id="KW-1185">Reference proteome</keyword>
<evidence type="ECO:0000256" key="1">
    <source>
        <dbReference type="ARBA" id="ARBA00004477"/>
    </source>
</evidence>
<keyword evidence="14" id="KW-0325">Glycoprotein</keyword>
<evidence type="ECO:0000313" key="19">
    <source>
        <dbReference type="Proteomes" id="UP000706124"/>
    </source>
</evidence>
<dbReference type="GO" id="GO:0032933">
    <property type="term" value="P:SREBP signaling pathway"/>
    <property type="evidence" value="ECO:0007669"/>
    <property type="project" value="InterPro"/>
</dbReference>
<feature type="transmembrane region" description="Helical" evidence="16">
    <location>
        <begin position="622"/>
        <end position="644"/>
    </location>
</feature>
<keyword evidence="6 16" id="KW-0812">Transmembrane</keyword>
<dbReference type="GO" id="GO:0032934">
    <property type="term" value="F:sterol binding"/>
    <property type="evidence" value="ECO:0007669"/>
    <property type="project" value="InterPro"/>
</dbReference>
<keyword evidence="12" id="KW-0446">Lipid-binding</keyword>
<feature type="transmembrane region" description="Helical" evidence="16">
    <location>
        <begin position="503"/>
        <end position="521"/>
    </location>
</feature>
<dbReference type="InterPro" id="IPR000731">
    <property type="entry name" value="SSD"/>
</dbReference>
<keyword evidence="15" id="KW-0753">Steroid metabolism</keyword>
<feature type="transmembrane region" description="Helical" evidence="16">
    <location>
        <begin position="397"/>
        <end position="419"/>
    </location>
</feature>
<keyword evidence="8" id="KW-0256">Endoplasmic reticulum</keyword>
<feature type="transmembrane region" description="Helical" evidence="16">
    <location>
        <begin position="297"/>
        <end position="313"/>
    </location>
</feature>
<evidence type="ECO:0000256" key="10">
    <source>
        <dbReference type="ARBA" id="ARBA00023034"/>
    </source>
</evidence>
<dbReference type="PANTHER" id="PTHR46378:SF1">
    <property type="entry name" value="STEROL REGULATORY ELEMENT-BINDING PROTEIN CLEAVAGE-ACTIVATING PROTEIN"/>
    <property type="match status" value="1"/>
</dbReference>
<evidence type="ECO:0000256" key="6">
    <source>
        <dbReference type="ARBA" id="ARBA00022692"/>
    </source>
</evidence>
<reference evidence="18 19" key="1">
    <citation type="journal article" date="2020" name="bioRxiv">
        <title>Whole genome comparisons of ergot fungi reveals the divergence and evolution of species within the genus Claviceps are the result of varying mechanisms driving genome evolution and host range expansion.</title>
        <authorList>
            <person name="Wyka S.A."/>
            <person name="Mondo S.J."/>
            <person name="Liu M."/>
            <person name="Dettman J."/>
            <person name="Nalam V."/>
            <person name="Broders K.D."/>
        </authorList>
    </citation>
    <scope>NUCLEOTIDE SEQUENCE [LARGE SCALE GENOMIC DNA]</scope>
    <source>
        <strain evidence="18 19">CCC 1485</strain>
    </source>
</reference>
<dbReference type="InterPro" id="IPR030225">
    <property type="entry name" value="SCAP"/>
</dbReference>
<name>A0A9P7SHA5_9HYPO</name>
<evidence type="ECO:0000256" key="4">
    <source>
        <dbReference type="ARBA" id="ARBA00019541"/>
    </source>
</evidence>
<accession>A0A9P7SHA5</accession>
<gene>
    <name evidence="18" type="ORF">E4U60_002124</name>
</gene>
<keyword evidence="9 16" id="KW-1133">Transmembrane helix</keyword>
<sequence length="1129" mass="125735">MSSEQLQLCSSYSQTNLRSLSVEPPDLAPEHPLRNVFARYGRYVACHVVIAVLISVTVATVLIYPIPYLFTRDFVNGASYLPHHVWTGAQPIANDLAIEPDIIMRSIWIHSSYMEALNADLLASALDLQNELLGDTENFSPRHELAEEASSFSQGSLTAAQRDALHIANGLTPQSWFFHSPLIYWNYSREKILADPDVLSTINNRKNQSNFANTTLRHSVVFSGKRFEDRRLVAADAIVITLLCLKDSPMGLEWDRNVLRIHQKKVSKTFDFYPSDGRSPDSHLYEFQFRPMSVKDILSLALAYGLALIYFMMSLSKLRAVKSRFGLIITIVAQIAFSIMSSFTICAIFNLDLSRIPRAAYPLVVLSMSLENTLRLINAVILTPFEDSTGNRIGSAFGQTGLTALASSFQNVLILIGLSRLVSPGVSAFCVFAAVAIIFDFFYLSTFFLSVLSVDVRRMELGDALAKAAQRQSHRRCGQHDAQFRVTWSDSFFQRKIAWSTRIAGTIIMLGFVIIAQWHFFGDDHIIYHYLRSYKSSNELSRSSETAILLGLHQARSHASWIRNQDHETAQEVIRLIKPAAYSYVARVFEPLVFVKKNSDRIPHSKEPTLLPALYDFVHNQLSSFILIVIIIVAALRLLMNYLLWGEDTELGNNDDQGDYPAISIKSLKGGHLLDVAMLGKSKSGHIVSVGLDRVVRVWDVRGSGRSYVVADGNDSERCPFPVLSIAIDDTSTWLALLSTSKVNFWNLNKQIWTGSVPLHTLGRRPAAFFFNHKTDSGKPIVALVTHSGALIELAADESIAKTTTAICTEPIMLARTLVRRKNADSSLFLVLVSKRGGVYVAENKASLWEAKQLKLDARQAGRIYHQIFTLSPLGLFALAGSDNVDIVDIEQRSVVWTFATERMSPKSLQCTFSAYTGPEADIQGAKSLTFCYAAAETGDCVVQTYVPLNDSDVIYIRSPDNSTVRLTEESESTKELRKRIKNPGAWQLLSDGGVVGIRQITLHQGPEHTASHGLRQRHMMEKRDHSSFPHWQVWVTSACGKPNIEECRRLLDEDGMSNHLVVSELGPKVTVGLRSVAFAFGNVIKLVITGGHDRYDGGAEDKSYESLMKTASRRRKTGATGCKGRIPS</sequence>
<dbReference type="AlphaFoldDB" id="A0A9P7SHA5"/>
<dbReference type="Pfam" id="PF12349">
    <property type="entry name" value="Sterol-sensing"/>
    <property type="match status" value="1"/>
</dbReference>
<dbReference type="InterPro" id="IPR053958">
    <property type="entry name" value="HMGCR/SNAP/NPC1-like_SSD"/>
</dbReference>
<feature type="transmembrane region" description="Helical" evidence="16">
    <location>
        <begin position="325"/>
        <end position="351"/>
    </location>
</feature>